<dbReference type="EMBL" id="CP041636">
    <property type="protein sequence ID" value="QDO99082.1"/>
    <property type="molecule type" value="Genomic_DNA"/>
</dbReference>
<dbReference type="AlphaFoldDB" id="A0A516H5Q5"/>
<gene>
    <name evidence="1" type="ORF">FNB15_18200</name>
</gene>
<name>A0A516H5Q5_9PROT</name>
<dbReference type="Proteomes" id="UP000317496">
    <property type="component" value="Chromosome"/>
</dbReference>
<dbReference type="RefSeq" id="WP_144258078.1">
    <property type="nucleotide sequence ID" value="NZ_CP041636.1"/>
</dbReference>
<organism evidence="1 2">
    <name type="scientific">Ferrovibrio terrae</name>
    <dbReference type="NCBI Taxonomy" id="2594003"/>
    <lineage>
        <taxon>Bacteria</taxon>
        <taxon>Pseudomonadati</taxon>
        <taxon>Pseudomonadota</taxon>
        <taxon>Alphaproteobacteria</taxon>
        <taxon>Rhodospirillales</taxon>
        <taxon>Rhodospirillaceae</taxon>
        <taxon>Ferrovibrio</taxon>
    </lineage>
</organism>
<dbReference type="KEGG" id="fer:FNB15_18200"/>
<sequence length="98" mass="10975">MSMFLLVLAFLLIGVPGTAFVILQLISAHRRQALAYRWSASEIQRRGARITEMERATANDRKSIGELMMKISTLRMTVDRLEKLIEQSGKPATAAAKK</sequence>
<evidence type="ECO:0000313" key="1">
    <source>
        <dbReference type="EMBL" id="QDO99082.1"/>
    </source>
</evidence>
<accession>A0A516H5Q5</accession>
<proteinExistence type="predicted"/>
<keyword evidence="2" id="KW-1185">Reference proteome</keyword>
<reference evidence="1 2" key="1">
    <citation type="submission" date="2019-07" db="EMBL/GenBank/DDBJ databases">
        <title>Genome sequencing for Ferrovibrio sp. K5.</title>
        <authorList>
            <person name="Park S.-J."/>
        </authorList>
    </citation>
    <scope>NUCLEOTIDE SEQUENCE [LARGE SCALE GENOMIC DNA]</scope>
    <source>
        <strain evidence="1 2">K5</strain>
    </source>
</reference>
<evidence type="ECO:0000313" key="2">
    <source>
        <dbReference type="Proteomes" id="UP000317496"/>
    </source>
</evidence>
<protein>
    <submittedName>
        <fullName evidence="1">Uncharacterized protein</fullName>
    </submittedName>
</protein>